<dbReference type="InParanoid" id="A0A7N2L1C9"/>
<keyword evidence="1" id="KW-1133">Transmembrane helix</keyword>
<gene>
    <name evidence="2" type="primary">LOC115960771</name>
</gene>
<protein>
    <submittedName>
        <fullName evidence="2">Uncharacterized protein</fullName>
    </submittedName>
</protein>
<evidence type="ECO:0000313" key="2">
    <source>
        <dbReference type="EnsemblPlants" id="QL02p095902:mrna:CDS:1"/>
    </source>
</evidence>
<dbReference type="KEGG" id="qlo:115960771"/>
<keyword evidence="3" id="KW-1185">Reference proteome</keyword>
<reference evidence="2" key="2">
    <citation type="submission" date="2021-01" db="UniProtKB">
        <authorList>
            <consortium name="EnsemblPlants"/>
        </authorList>
    </citation>
    <scope>IDENTIFICATION</scope>
</reference>
<proteinExistence type="predicted"/>
<feature type="transmembrane region" description="Helical" evidence="1">
    <location>
        <begin position="26"/>
        <end position="44"/>
    </location>
</feature>
<feature type="transmembrane region" description="Helical" evidence="1">
    <location>
        <begin position="223"/>
        <end position="246"/>
    </location>
</feature>
<feature type="transmembrane region" description="Helical" evidence="1">
    <location>
        <begin position="141"/>
        <end position="167"/>
    </location>
</feature>
<dbReference type="Gramene" id="QL02p095902:mrna">
    <property type="protein sequence ID" value="QL02p095902:mrna:CDS:1"/>
    <property type="gene ID" value="QL02p095902"/>
</dbReference>
<evidence type="ECO:0000313" key="3">
    <source>
        <dbReference type="Proteomes" id="UP000594261"/>
    </source>
</evidence>
<sequence length="312" mass="34814">MESYTLFGFMAILGESLKNFLKHGKLMASITLLILSLRSLLFLANTFSIKPLLKDLITNATFLQLTTPGTSEFAKLVTAVRQDLQVFAGLEWIFIVTIYVTSLFCAATTILASGVTHRGIDISIKELLLRVVKSWKRPFITWFYIALFELGYGFLTWATLIPLVLIFPDHVTFSAIIIFILAAVFLSYLAVVWNLAFVVSVLEEKCGIDALGRAAELVKGLKLCGFFLNIVFGILSLVLIPGFRLVNSKQLTTIRLSIVLLSVNCSWLIRMFSLMAFTVFYYECKNNQGEKEIGSLEYTKLSTAAQVSADIP</sequence>
<dbReference type="EnsemblPlants" id="QL02p095902:mrna">
    <property type="protein sequence ID" value="QL02p095902:mrna:CDS:1"/>
    <property type="gene ID" value="QL02p095902"/>
</dbReference>
<name>A0A7N2L1C9_QUELO</name>
<feature type="transmembrane region" description="Helical" evidence="1">
    <location>
        <begin position="173"/>
        <end position="202"/>
    </location>
</feature>
<dbReference type="GeneID" id="115960771"/>
<keyword evidence="1" id="KW-0472">Membrane</keyword>
<organism evidence="2 3">
    <name type="scientific">Quercus lobata</name>
    <name type="common">Valley oak</name>
    <dbReference type="NCBI Taxonomy" id="97700"/>
    <lineage>
        <taxon>Eukaryota</taxon>
        <taxon>Viridiplantae</taxon>
        <taxon>Streptophyta</taxon>
        <taxon>Embryophyta</taxon>
        <taxon>Tracheophyta</taxon>
        <taxon>Spermatophyta</taxon>
        <taxon>Magnoliopsida</taxon>
        <taxon>eudicotyledons</taxon>
        <taxon>Gunneridae</taxon>
        <taxon>Pentapetalae</taxon>
        <taxon>rosids</taxon>
        <taxon>fabids</taxon>
        <taxon>Fagales</taxon>
        <taxon>Fagaceae</taxon>
        <taxon>Quercus</taxon>
    </lineage>
</organism>
<dbReference type="OrthoDB" id="777403at2759"/>
<accession>A0A7N2L1C9</accession>
<evidence type="ECO:0000256" key="1">
    <source>
        <dbReference type="SAM" id="Phobius"/>
    </source>
</evidence>
<keyword evidence="1" id="KW-0812">Transmembrane</keyword>
<reference evidence="3" key="1">
    <citation type="journal article" date="2016" name="G3 (Bethesda)">
        <title>First Draft Assembly and Annotation of the Genome of a California Endemic Oak Quercus lobata Nee (Fagaceae).</title>
        <authorList>
            <person name="Sork V.L."/>
            <person name="Fitz-Gibbon S.T."/>
            <person name="Puiu D."/>
            <person name="Crepeau M."/>
            <person name="Gugger P.F."/>
            <person name="Sherman R."/>
            <person name="Stevens K."/>
            <person name="Langley C.H."/>
            <person name="Pellegrini M."/>
            <person name="Salzberg S.L."/>
        </authorList>
    </citation>
    <scope>NUCLEOTIDE SEQUENCE [LARGE SCALE GENOMIC DNA]</scope>
    <source>
        <strain evidence="3">cv. SW786</strain>
    </source>
</reference>
<dbReference type="OMA" id="VIEEDCY"/>
<dbReference type="PANTHER" id="PTHR33133">
    <property type="entry name" value="OS08G0107100 PROTEIN-RELATED"/>
    <property type="match status" value="1"/>
</dbReference>
<dbReference type="Proteomes" id="UP000594261">
    <property type="component" value="Chromosome 2"/>
</dbReference>
<dbReference type="PANTHER" id="PTHR33133:SF1">
    <property type="entry name" value="EXPRESSED PROTEIN-RELATED"/>
    <property type="match status" value="1"/>
</dbReference>
<dbReference type="FunCoup" id="A0A7N2L1C9">
    <property type="interactions" value="130"/>
</dbReference>
<dbReference type="AlphaFoldDB" id="A0A7N2L1C9"/>
<dbReference type="RefSeq" id="XP_030935624.1">
    <property type="nucleotide sequence ID" value="XM_031079764.1"/>
</dbReference>
<feature type="transmembrane region" description="Helical" evidence="1">
    <location>
        <begin position="258"/>
        <end position="282"/>
    </location>
</feature>
<feature type="transmembrane region" description="Helical" evidence="1">
    <location>
        <begin position="92"/>
        <end position="120"/>
    </location>
</feature>